<dbReference type="PANTHER" id="PTHR43581">
    <property type="entry name" value="ATP/GTP PHOSPHATASE"/>
    <property type="match status" value="1"/>
</dbReference>
<dbReference type="InterPro" id="IPR051396">
    <property type="entry name" value="Bact_Antivir_Def_Nuclease"/>
</dbReference>
<dbReference type="Pfam" id="PF20469">
    <property type="entry name" value="OLD-like_TOPRIM"/>
    <property type="match status" value="1"/>
</dbReference>
<name>A0A5K6CSN5_ACIB3</name>
<feature type="domain" description="Endonuclease GajA/Old nuclease/RecF-like AAA" evidence="1">
    <location>
        <begin position="1"/>
        <end position="371"/>
    </location>
</feature>
<organism evidence="3 4">
    <name type="scientific">Acinetobacter baumannii (strain AB307-0294)</name>
    <dbReference type="NCBI Taxonomy" id="557600"/>
    <lineage>
        <taxon>Bacteria</taxon>
        <taxon>Pseudomonadati</taxon>
        <taxon>Pseudomonadota</taxon>
        <taxon>Gammaproteobacteria</taxon>
        <taxon>Moraxellales</taxon>
        <taxon>Moraxellaceae</taxon>
        <taxon>Acinetobacter</taxon>
        <taxon>Acinetobacter calcoaceticus/baumannii complex</taxon>
    </lineage>
</organism>
<evidence type="ECO:0000313" key="4">
    <source>
        <dbReference type="Proteomes" id="UP000006924"/>
    </source>
</evidence>
<accession>A0A5K6CSN5</accession>
<dbReference type="RefSeq" id="WP_031985824.1">
    <property type="nucleotide sequence ID" value="NZ_CP001172.1"/>
</dbReference>
<gene>
    <name evidence="3" type="primary">recF_2</name>
    <name evidence="3" type="ORF">ABBFA_02155</name>
</gene>
<dbReference type="PANTHER" id="PTHR43581:SF4">
    <property type="entry name" value="ATP_GTP PHOSPHATASE"/>
    <property type="match status" value="1"/>
</dbReference>
<dbReference type="Proteomes" id="UP000006924">
    <property type="component" value="Chromosome"/>
</dbReference>
<dbReference type="EMBL" id="CP001172">
    <property type="protein sequence ID" value="ATY44590.1"/>
    <property type="molecule type" value="Genomic_DNA"/>
</dbReference>
<evidence type="ECO:0000313" key="3">
    <source>
        <dbReference type="EMBL" id="ATY44590.1"/>
    </source>
</evidence>
<protein>
    <submittedName>
        <fullName evidence="3">DNA replication and repair protein RecF</fullName>
    </submittedName>
</protein>
<dbReference type="SUPFAM" id="SSF52540">
    <property type="entry name" value="P-loop containing nucleoside triphosphate hydrolases"/>
    <property type="match status" value="1"/>
</dbReference>
<dbReference type="KEGG" id="abb:ABBFA_02155"/>
<dbReference type="InterPro" id="IPR041685">
    <property type="entry name" value="AAA_GajA/Old/RecF-like"/>
</dbReference>
<proteinExistence type="predicted"/>
<feature type="domain" description="OLD protein-like TOPRIM" evidence="2">
    <location>
        <begin position="424"/>
        <end position="496"/>
    </location>
</feature>
<evidence type="ECO:0000259" key="1">
    <source>
        <dbReference type="Pfam" id="PF13175"/>
    </source>
</evidence>
<dbReference type="CDD" id="cd01026">
    <property type="entry name" value="TOPRIM_OLD"/>
    <property type="match status" value="1"/>
</dbReference>
<sequence length="650" mass="76299">MHISSIKVKNFRAIKDAELKLDPNQKQDLTLIVGKNNSGKTSFIMVFDKFFKKEDNFNFHDFSTHLREKIYKIDSETIEEAIIGLFLEISYSKDDNLEYLSEFIIDLNSKNNTVKLYFECLIDEERLRNDLINIDKKYKKKFIEKNITSYLIKNLYIYEKDEDIENNKQKLIKKEVSAINSLINYQVIHAKRNLASSETKEKSSLPLSKLSTEYFNKENMFSEKDFIKINNAILEMDENLNNLYDTHFEGFFENVRDFLGSTALKVLSNLESRQIMSNSSKVVQIDSEENFLPESLNGLGNLNILYLLLQIDLKKRFFIQEDRSINLLFIEEPEAHTHPQMQYIFSKKIKKIIENIPNLQTFISTHSSHIVSQCNFEDIRYFHNHNGNVKIKNFYLELEEKYKLQTELFKFLKQYITLYSAELFFAEKVIFIEGVSEKILLPYFIKNFDEKNKGKQDYIPISSQNITYIEAGANSKAFQHLLNFFEVKSLILTDIDSVGGENRSACSVDKGIASSNATINHYLNYNENDPDWFNLLKKRGIKITDKNINLFYQTEENGYHARSFEDSFISVNYELIKKHKKDIFGLKNKYKINDNPENFYDLTDSIIKSKSEFASSLLFLALVNGDKEGDEKIEWKTPKYIYEALEWINQ</sequence>
<dbReference type="InterPro" id="IPR027417">
    <property type="entry name" value="P-loop_NTPase"/>
</dbReference>
<evidence type="ECO:0000259" key="2">
    <source>
        <dbReference type="Pfam" id="PF20469"/>
    </source>
</evidence>
<reference evidence="3 4" key="1">
    <citation type="journal article" date="2008" name="J. Bacteriol.">
        <title>Comparative genome sequence analysis of multidrug-resistant Acinetobacter baumannii.</title>
        <authorList>
            <person name="Adams M.D."/>
            <person name="Goglin K."/>
            <person name="Molyneaux N."/>
            <person name="Hujer K.M."/>
            <person name="Lavender H."/>
            <person name="Jamison J.J."/>
            <person name="MacDonald I.J."/>
            <person name="Martin K.M."/>
            <person name="Russo T."/>
            <person name="Campagnari A.A."/>
            <person name="Hujer A.M."/>
            <person name="Bonomo R.A."/>
            <person name="Gill S.R."/>
        </authorList>
    </citation>
    <scope>NUCLEOTIDE SEQUENCE [LARGE SCALE GENOMIC DNA]</scope>
    <source>
        <strain evidence="3 4">AB307-0294</strain>
    </source>
</reference>
<dbReference type="AlphaFoldDB" id="A0A5K6CSN5"/>
<dbReference type="InterPro" id="IPR034139">
    <property type="entry name" value="TOPRIM_OLD"/>
</dbReference>
<dbReference type="Pfam" id="PF13175">
    <property type="entry name" value="AAA_15"/>
    <property type="match status" value="1"/>
</dbReference>
<dbReference type="Gene3D" id="3.40.50.300">
    <property type="entry name" value="P-loop containing nucleotide triphosphate hydrolases"/>
    <property type="match status" value="1"/>
</dbReference>